<name>A0A0F9W891_9ZZZZ</name>
<dbReference type="GO" id="GO:0016747">
    <property type="term" value="F:acyltransferase activity, transferring groups other than amino-acyl groups"/>
    <property type="evidence" value="ECO:0007669"/>
    <property type="project" value="InterPro"/>
</dbReference>
<dbReference type="InterPro" id="IPR000182">
    <property type="entry name" value="GNAT_dom"/>
</dbReference>
<dbReference type="Pfam" id="PF13302">
    <property type="entry name" value="Acetyltransf_3"/>
    <property type="match status" value="1"/>
</dbReference>
<feature type="domain" description="N-acetyltransferase" evidence="1">
    <location>
        <begin position="14"/>
        <end position="176"/>
    </location>
</feature>
<dbReference type="Gene3D" id="3.40.630.30">
    <property type="match status" value="1"/>
</dbReference>
<dbReference type="PANTHER" id="PTHR43610">
    <property type="entry name" value="BLL6696 PROTEIN"/>
    <property type="match status" value="1"/>
</dbReference>
<dbReference type="EMBL" id="LAZR01000209">
    <property type="protein sequence ID" value="KKN81871.1"/>
    <property type="molecule type" value="Genomic_DNA"/>
</dbReference>
<dbReference type="SUPFAM" id="SSF55729">
    <property type="entry name" value="Acyl-CoA N-acyltransferases (Nat)"/>
    <property type="match status" value="1"/>
</dbReference>
<comment type="caution">
    <text evidence="2">The sequence shown here is derived from an EMBL/GenBank/DDBJ whole genome shotgun (WGS) entry which is preliminary data.</text>
</comment>
<organism evidence="2">
    <name type="scientific">marine sediment metagenome</name>
    <dbReference type="NCBI Taxonomy" id="412755"/>
    <lineage>
        <taxon>unclassified sequences</taxon>
        <taxon>metagenomes</taxon>
        <taxon>ecological metagenomes</taxon>
    </lineage>
</organism>
<sequence length="199" mass="22184">MSWFTELVLETELVQLRPLRAADKTQLVAAAADGRLWELWYTQVPSAETVDAYVDYALSEQAAGRALPFVVVEKTSGEVIGTTRLCNADTANKRLEIGYTWYASRVQRSAINSQCKLALLAHAFEQLGAIAVEFRTHWHNQASRAAIARLGAKQDGVLRSHRLDPDGALRDTVVFSILDSEWPTVRKSLQFKLARRAAD</sequence>
<gene>
    <name evidence="2" type="ORF">LCGC14_0315440</name>
</gene>
<accession>A0A0F9W891</accession>
<dbReference type="PROSITE" id="PS51186">
    <property type="entry name" value="GNAT"/>
    <property type="match status" value="1"/>
</dbReference>
<proteinExistence type="predicted"/>
<protein>
    <recommendedName>
        <fullName evidence="1">N-acetyltransferase domain-containing protein</fullName>
    </recommendedName>
</protein>
<dbReference type="AlphaFoldDB" id="A0A0F9W891"/>
<evidence type="ECO:0000313" key="2">
    <source>
        <dbReference type="EMBL" id="KKN81871.1"/>
    </source>
</evidence>
<dbReference type="InterPro" id="IPR016181">
    <property type="entry name" value="Acyl_CoA_acyltransferase"/>
</dbReference>
<reference evidence="2" key="1">
    <citation type="journal article" date="2015" name="Nature">
        <title>Complex archaea that bridge the gap between prokaryotes and eukaryotes.</title>
        <authorList>
            <person name="Spang A."/>
            <person name="Saw J.H."/>
            <person name="Jorgensen S.L."/>
            <person name="Zaremba-Niedzwiedzka K."/>
            <person name="Martijn J."/>
            <person name="Lind A.E."/>
            <person name="van Eijk R."/>
            <person name="Schleper C."/>
            <person name="Guy L."/>
            <person name="Ettema T.J."/>
        </authorList>
    </citation>
    <scope>NUCLEOTIDE SEQUENCE</scope>
</reference>
<dbReference type="PANTHER" id="PTHR43610:SF1">
    <property type="entry name" value="N-ACETYLTRANSFERASE DOMAIN-CONTAINING PROTEIN"/>
    <property type="match status" value="1"/>
</dbReference>
<evidence type="ECO:0000259" key="1">
    <source>
        <dbReference type="PROSITE" id="PS51186"/>
    </source>
</evidence>